<sequence>MNVIRLFRSSLPIYVIHLVLALIVLLPLAFALVSSFRPLDEIYKYMSPVTWKTFWPTQFTLEAYRSLFTERGFGQIFLNTFFIGITTVLGGLLLGSMAAFAFVYLEFRGKSALFLLVLVTFMIPFEVISIPLYSLVNKLGWIDSYAGIIVPGVVNGLVIFLFRQFFLELPYSLVESARIDGASWLRVYAGIVMPMCKPVTVSASLLIFIQQWESFMWPLIATRSKQYKVIQVALSDFITEYGTYWNEMFAAAMLSVVIPVMLLIPLQRYYVQGIANTGSKE</sequence>
<dbReference type="RefSeq" id="WP_025694614.1">
    <property type="nucleotide sequence ID" value="NZ_ASQQ01000149.1"/>
</dbReference>
<evidence type="ECO:0000256" key="3">
    <source>
        <dbReference type="ARBA" id="ARBA00022475"/>
    </source>
</evidence>
<dbReference type="GO" id="GO:0005886">
    <property type="term" value="C:plasma membrane"/>
    <property type="evidence" value="ECO:0007669"/>
    <property type="project" value="UniProtKB-SubCell"/>
</dbReference>
<keyword evidence="4 7" id="KW-0812">Transmembrane</keyword>
<evidence type="ECO:0000256" key="1">
    <source>
        <dbReference type="ARBA" id="ARBA00004651"/>
    </source>
</evidence>
<dbReference type="PATRIC" id="fig|1333534.5.peg.2030"/>
<evidence type="ECO:0000256" key="4">
    <source>
        <dbReference type="ARBA" id="ARBA00022692"/>
    </source>
</evidence>
<gene>
    <name evidence="9" type="ORF">VK70_09265</name>
</gene>
<dbReference type="Pfam" id="PF00528">
    <property type="entry name" value="BPD_transp_1"/>
    <property type="match status" value="1"/>
</dbReference>
<proteinExistence type="inferred from homology"/>
<evidence type="ECO:0000256" key="7">
    <source>
        <dbReference type="RuleBase" id="RU363032"/>
    </source>
</evidence>
<evidence type="ECO:0000259" key="8">
    <source>
        <dbReference type="PROSITE" id="PS50928"/>
    </source>
</evidence>
<evidence type="ECO:0000313" key="9">
    <source>
        <dbReference type="EMBL" id="AKG34737.1"/>
    </source>
</evidence>
<keyword evidence="2 7" id="KW-0813">Transport</keyword>
<dbReference type="PANTHER" id="PTHR43744">
    <property type="entry name" value="ABC TRANSPORTER PERMEASE PROTEIN MG189-RELATED-RELATED"/>
    <property type="match status" value="1"/>
</dbReference>
<feature type="transmembrane region" description="Helical" evidence="7">
    <location>
        <begin position="112"/>
        <end position="133"/>
    </location>
</feature>
<name>A0A0F7F8S5_PAEDU</name>
<keyword evidence="6 7" id="KW-0472">Membrane</keyword>
<feature type="transmembrane region" description="Helical" evidence="7">
    <location>
        <begin position="12"/>
        <end position="36"/>
    </location>
</feature>
<reference evidence="9 10" key="2">
    <citation type="journal article" date="2016" name="Genome Announc.">
        <title>Genome Sequence of a Gram-Positive Diazotroph, Paenibacillus durus Type Strain ATCC 35681.</title>
        <authorList>
            <person name="Halim M.A."/>
            <person name="Rahman A.Y."/>
            <person name="Sim K.S."/>
            <person name="Yam H.C."/>
            <person name="Rahim A.A."/>
            <person name="Ghazali A.H."/>
            <person name="Najimudin N."/>
        </authorList>
    </citation>
    <scope>NUCLEOTIDE SEQUENCE [LARGE SCALE GENOMIC DNA]</scope>
    <source>
        <strain evidence="9 10">ATCC 35681</strain>
    </source>
</reference>
<evidence type="ECO:0000256" key="6">
    <source>
        <dbReference type="ARBA" id="ARBA00023136"/>
    </source>
</evidence>
<dbReference type="PROSITE" id="PS50928">
    <property type="entry name" value="ABC_TM1"/>
    <property type="match status" value="1"/>
</dbReference>
<feature type="domain" description="ABC transmembrane type-1" evidence="8">
    <location>
        <begin position="77"/>
        <end position="266"/>
    </location>
</feature>
<feature type="transmembrane region" description="Helical" evidence="7">
    <location>
        <begin position="76"/>
        <end position="105"/>
    </location>
</feature>
<keyword evidence="3" id="KW-1003">Cell membrane</keyword>
<evidence type="ECO:0000256" key="5">
    <source>
        <dbReference type="ARBA" id="ARBA00022989"/>
    </source>
</evidence>
<comment type="subcellular location">
    <subcellularLocation>
        <location evidence="1 7">Cell membrane</location>
        <topology evidence="1 7">Multi-pass membrane protein</topology>
    </subcellularLocation>
</comment>
<reference evidence="9 10" key="1">
    <citation type="submission" date="2015-03" db="EMBL/GenBank/DDBJ databases">
        <authorList>
            <person name="Abdul Halim M."/>
        </authorList>
    </citation>
    <scope>NUCLEOTIDE SEQUENCE [LARGE SCALE GENOMIC DNA]</scope>
    <source>
        <strain evidence="9 10">ATCC 35681</strain>
    </source>
</reference>
<accession>A0A0F7F8S5</accession>
<dbReference type="HOGENOM" id="CLU_016047_1_1_9"/>
<dbReference type="CDD" id="cd06261">
    <property type="entry name" value="TM_PBP2"/>
    <property type="match status" value="1"/>
</dbReference>
<organism evidence="9 10">
    <name type="scientific">Paenibacillus durus ATCC 35681</name>
    <dbReference type="NCBI Taxonomy" id="1333534"/>
    <lineage>
        <taxon>Bacteria</taxon>
        <taxon>Bacillati</taxon>
        <taxon>Bacillota</taxon>
        <taxon>Bacilli</taxon>
        <taxon>Bacillales</taxon>
        <taxon>Paenibacillaceae</taxon>
        <taxon>Paenibacillus</taxon>
    </lineage>
</organism>
<comment type="similarity">
    <text evidence="7">Belongs to the binding-protein-dependent transport system permease family.</text>
</comment>
<dbReference type="Gene3D" id="1.10.3720.10">
    <property type="entry name" value="MetI-like"/>
    <property type="match status" value="1"/>
</dbReference>
<dbReference type="OrthoDB" id="9787837at2"/>
<dbReference type="InterPro" id="IPR035906">
    <property type="entry name" value="MetI-like_sf"/>
</dbReference>
<dbReference type="InterPro" id="IPR000515">
    <property type="entry name" value="MetI-like"/>
</dbReference>
<dbReference type="GO" id="GO:0055085">
    <property type="term" value="P:transmembrane transport"/>
    <property type="evidence" value="ECO:0007669"/>
    <property type="project" value="InterPro"/>
</dbReference>
<dbReference type="AlphaFoldDB" id="A0A0F7F8S5"/>
<feature type="transmembrane region" description="Helical" evidence="7">
    <location>
        <begin position="187"/>
        <end position="209"/>
    </location>
</feature>
<feature type="transmembrane region" description="Helical" evidence="7">
    <location>
        <begin position="248"/>
        <end position="266"/>
    </location>
</feature>
<protein>
    <submittedName>
        <fullName evidence="9">ABC transporter permease</fullName>
    </submittedName>
</protein>
<dbReference type="EMBL" id="CP011114">
    <property type="protein sequence ID" value="AKG34737.1"/>
    <property type="molecule type" value="Genomic_DNA"/>
</dbReference>
<evidence type="ECO:0000256" key="2">
    <source>
        <dbReference type="ARBA" id="ARBA00022448"/>
    </source>
</evidence>
<dbReference type="PANTHER" id="PTHR43744:SF12">
    <property type="entry name" value="ABC TRANSPORTER PERMEASE PROTEIN MG189-RELATED"/>
    <property type="match status" value="1"/>
</dbReference>
<evidence type="ECO:0000313" key="10">
    <source>
        <dbReference type="Proteomes" id="UP000034189"/>
    </source>
</evidence>
<dbReference type="Proteomes" id="UP000034189">
    <property type="component" value="Chromosome"/>
</dbReference>
<dbReference type="SUPFAM" id="SSF161098">
    <property type="entry name" value="MetI-like"/>
    <property type="match status" value="1"/>
</dbReference>
<feature type="transmembrane region" description="Helical" evidence="7">
    <location>
        <begin position="145"/>
        <end position="166"/>
    </location>
</feature>
<keyword evidence="5 7" id="KW-1133">Transmembrane helix</keyword>